<keyword evidence="1" id="KW-1133">Transmembrane helix</keyword>
<name>A0A0A9CKF2_ARUDO</name>
<keyword evidence="1" id="KW-0472">Membrane</keyword>
<reference evidence="2" key="2">
    <citation type="journal article" date="2015" name="Data Brief">
        <title>Shoot transcriptome of the giant reed, Arundo donax.</title>
        <authorList>
            <person name="Barrero R.A."/>
            <person name="Guerrero F.D."/>
            <person name="Moolhuijzen P."/>
            <person name="Goolsby J.A."/>
            <person name="Tidwell J."/>
            <person name="Bellgard S.E."/>
            <person name="Bellgard M.I."/>
        </authorList>
    </citation>
    <scope>NUCLEOTIDE SEQUENCE</scope>
    <source>
        <tissue evidence="2">Shoot tissue taken approximately 20 cm above the soil surface</tissue>
    </source>
</reference>
<accession>A0A0A9CKF2</accession>
<reference evidence="2" key="1">
    <citation type="submission" date="2014-09" db="EMBL/GenBank/DDBJ databases">
        <authorList>
            <person name="Magalhaes I.L.F."/>
            <person name="Oliveira U."/>
            <person name="Santos F.R."/>
            <person name="Vidigal T.H.D.A."/>
            <person name="Brescovit A.D."/>
            <person name="Santos A.J."/>
        </authorList>
    </citation>
    <scope>NUCLEOTIDE SEQUENCE</scope>
    <source>
        <tissue evidence="2">Shoot tissue taken approximately 20 cm above the soil surface</tissue>
    </source>
</reference>
<sequence length="54" mass="5698">MVLFLADGLPTSIIYFLSFLLLPLVSLCLLLLPPPPAAAIPPVLSLVLALPCAR</sequence>
<evidence type="ECO:0000313" key="2">
    <source>
        <dbReference type="EMBL" id="JAD73875.1"/>
    </source>
</evidence>
<protein>
    <submittedName>
        <fullName evidence="2">Uncharacterized protein</fullName>
    </submittedName>
</protein>
<organism evidence="2">
    <name type="scientific">Arundo donax</name>
    <name type="common">Giant reed</name>
    <name type="synonym">Donax arundinaceus</name>
    <dbReference type="NCBI Taxonomy" id="35708"/>
    <lineage>
        <taxon>Eukaryota</taxon>
        <taxon>Viridiplantae</taxon>
        <taxon>Streptophyta</taxon>
        <taxon>Embryophyta</taxon>
        <taxon>Tracheophyta</taxon>
        <taxon>Spermatophyta</taxon>
        <taxon>Magnoliopsida</taxon>
        <taxon>Liliopsida</taxon>
        <taxon>Poales</taxon>
        <taxon>Poaceae</taxon>
        <taxon>PACMAD clade</taxon>
        <taxon>Arundinoideae</taxon>
        <taxon>Arundineae</taxon>
        <taxon>Arundo</taxon>
    </lineage>
</organism>
<dbReference type="AlphaFoldDB" id="A0A0A9CKF2"/>
<evidence type="ECO:0000256" key="1">
    <source>
        <dbReference type="SAM" id="Phobius"/>
    </source>
</evidence>
<dbReference type="EMBL" id="GBRH01224020">
    <property type="protein sequence ID" value="JAD73875.1"/>
    <property type="molecule type" value="Transcribed_RNA"/>
</dbReference>
<keyword evidence="1" id="KW-0812">Transmembrane</keyword>
<feature type="transmembrane region" description="Helical" evidence="1">
    <location>
        <begin position="12"/>
        <end position="32"/>
    </location>
</feature>
<proteinExistence type="predicted"/>